<comment type="similarity">
    <text evidence="1">Belongs to the RuBisCO large chain family.</text>
</comment>
<dbReference type="InterPro" id="IPR036422">
    <property type="entry name" value="RuBisCO_lsu_N_sf"/>
</dbReference>
<dbReference type="SFLD" id="SFLDG00301">
    <property type="entry name" value="RuBisCO-like_proteins"/>
    <property type="match status" value="1"/>
</dbReference>
<name>A0ABW9GHZ2_9MICO</name>
<evidence type="ECO:0000313" key="4">
    <source>
        <dbReference type="EMBL" id="MFM2720185.1"/>
    </source>
</evidence>
<evidence type="ECO:0000259" key="2">
    <source>
        <dbReference type="Pfam" id="PF00016"/>
    </source>
</evidence>
<evidence type="ECO:0000259" key="3">
    <source>
        <dbReference type="Pfam" id="PF02788"/>
    </source>
</evidence>
<dbReference type="CDD" id="cd08205">
    <property type="entry name" value="RuBisCO_IV_RLP"/>
    <property type="match status" value="1"/>
</dbReference>
<feature type="domain" description="Ribulose bisphosphate carboxylase large subunit C-terminal" evidence="2">
    <location>
        <begin position="145"/>
        <end position="312"/>
    </location>
</feature>
<dbReference type="SFLD" id="SFLDS00014">
    <property type="entry name" value="RuBisCO"/>
    <property type="match status" value="1"/>
</dbReference>
<dbReference type="PANTHER" id="PTHR42704">
    <property type="entry name" value="RIBULOSE BISPHOSPHATE CARBOXYLASE"/>
    <property type="match status" value="1"/>
</dbReference>
<proteinExistence type="inferred from homology"/>
<dbReference type="EMBL" id="JAROCE010000001">
    <property type="protein sequence ID" value="MFM2720185.1"/>
    <property type="molecule type" value="Genomic_DNA"/>
</dbReference>
<dbReference type="RefSeq" id="WP_408905258.1">
    <property type="nucleotide sequence ID" value="NZ_JAROCE010000001.1"/>
</dbReference>
<dbReference type="Gene3D" id="3.20.20.110">
    <property type="entry name" value="Ribulose bisphosphate carboxylase, large subunit, C-terminal domain"/>
    <property type="match status" value="1"/>
</dbReference>
<reference evidence="4 5" key="1">
    <citation type="submission" date="2023-03" db="EMBL/GenBank/DDBJ databases">
        <title>MT1 and MT2 Draft Genomes of Novel Species.</title>
        <authorList>
            <person name="Venkateswaran K."/>
        </authorList>
    </citation>
    <scope>NUCLEOTIDE SEQUENCE [LARGE SCALE GENOMIC DNA]</scope>
    <source>
        <strain evidence="4 5">IF8SW-P5</strain>
    </source>
</reference>
<dbReference type="Gene3D" id="3.30.70.150">
    <property type="entry name" value="RuBisCO large subunit, N-terminal domain"/>
    <property type="match status" value="1"/>
</dbReference>
<accession>A0ABW9GHZ2</accession>
<dbReference type="PANTHER" id="PTHR42704:SF17">
    <property type="entry name" value="RIBULOSE BISPHOSPHATE CARBOXYLASE LARGE CHAIN"/>
    <property type="match status" value="1"/>
</dbReference>
<feature type="domain" description="Ribulose bisphosphate carboxylase large subunit C-terminal" evidence="2">
    <location>
        <begin position="343"/>
        <end position="422"/>
    </location>
</feature>
<protein>
    <submittedName>
        <fullName evidence="4">RuBisCO large subunit C-terminal-like domain-containing protein</fullName>
    </submittedName>
</protein>
<dbReference type="SUPFAM" id="SSF51649">
    <property type="entry name" value="RuBisCo, C-terminal domain"/>
    <property type="match status" value="1"/>
</dbReference>
<dbReference type="InterPro" id="IPR000685">
    <property type="entry name" value="RuBisCO_lsu_C"/>
</dbReference>
<evidence type="ECO:0000256" key="1">
    <source>
        <dbReference type="RuleBase" id="RU003834"/>
    </source>
</evidence>
<dbReference type="InterPro" id="IPR036376">
    <property type="entry name" value="RuBisCO_lsu_C_sf"/>
</dbReference>
<dbReference type="SUPFAM" id="SSF54966">
    <property type="entry name" value="RuBisCO, large subunit, small (N-terminal) domain"/>
    <property type="match status" value="1"/>
</dbReference>
<dbReference type="Proteomes" id="UP001630303">
    <property type="component" value="Unassembled WGS sequence"/>
</dbReference>
<comment type="caution">
    <text evidence="4">The sequence shown here is derived from an EMBL/GenBank/DDBJ whole genome shotgun (WGS) entry which is preliminary data.</text>
</comment>
<dbReference type="InterPro" id="IPR017443">
    <property type="entry name" value="RuBisCO_lsu_fd_N"/>
</dbReference>
<evidence type="ECO:0000313" key="5">
    <source>
        <dbReference type="Proteomes" id="UP001630303"/>
    </source>
</evidence>
<keyword evidence="5" id="KW-1185">Reference proteome</keyword>
<dbReference type="Pfam" id="PF02788">
    <property type="entry name" value="RuBisCO_large_N"/>
    <property type="match status" value="1"/>
</dbReference>
<dbReference type="Pfam" id="PF00016">
    <property type="entry name" value="RuBisCO_large"/>
    <property type="match status" value="2"/>
</dbReference>
<organism evidence="4 5">
    <name type="scientific">Microbacterium mcarthurae</name>
    <dbReference type="NCBI Taxonomy" id="3035918"/>
    <lineage>
        <taxon>Bacteria</taxon>
        <taxon>Bacillati</taxon>
        <taxon>Actinomycetota</taxon>
        <taxon>Actinomycetes</taxon>
        <taxon>Micrococcales</taxon>
        <taxon>Microbacteriaceae</taxon>
        <taxon>Microbacterium</taxon>
    </lineage>
</organism>
<gene>
    <name evidence="4" type="ORF">P5G46_06690</name>
</gene>
<sequence>MPTPLDLFALPETVRDSDHIVATYVLELPADADALVRATRFAVGQTIGTWLPVPGITDDMRARHEARVLSVYSLPPSDTTRIDDPARIGYVLRIAVPTINFGASLPMLLTTVLGNDSSTSVEAKLVDLEMPESFTRSFSGPAFGVEGLRRLTGVHDRPLLLNMLKPCAGMPPAVARDVFFETALGGIDLIKDDELTADPEYSPVVERVRLFTRAARQAAQETGIETIYIPNVSDRPDRMIDTARRAVDAGARAVMATYATVGYGSLEALAEAVDVPVLAHFAGAAPYFEGPSTGMSAPLAMGLLPRLAGADLALVSTPYGGATIRSLPYQRTVHQLLLPRPGIAPTMPVIGGGVHPGTVARYVADLGVDIVLGAGGAVQGHPGGAAAGVRAMRQAIDAAVAGVPVEEAAADTDELRVAIDAWGVI</sequence>
<feature type="domain" description="Ribulose bisphosphate carboxylase large subunit ferrodoxin-like N-terminal" evidence="3">
    <location>
        <begin position="16"/>
        <end position="134"/>
    </location>
</feature>
<dbReference type="InterPro" id="IPR033966">
    <property type="entry name" value="RuBisCO"/>
</dbReference>